<feature type="compositionally biased region" description="Polar residues" evidence="2">
    <location>
        <begin position="44"/>
        <end position="58"/>
    </location>
</feature>
<keyword evidence="3" id="KW-0812">Transmembrane</keyword>
<evidence type="ECO:0000256" key="3">
    <source>
        <dbReference type="SAM" id="Phobius"/>
    </source>
</evidence>
<organism evidence="6 7">
    <name type="scientific">Lentibacillus amyloliquefaciens</name>
    <dbReference type="NCBI Taxonomy" id="1472767"/>
    <lineage>
        <taxon>Bacteria</taxon>
        <taxon>Bacillati</taxon>
        <taxon>Bacillota</taxon>
        <taxon>Bacilli</taxon>
        <taxon>Bacillales</taxon>
        <taxon>Bacillaceae</taxon>
        <taxon>Lentibacillus</taxon>
    </lineage>
</organism>
<evidence type="ECO:0000313" key="6">
    <source>
        <dbReference type="EMBL" id="ALX50595.1"/>
    </source>
</evidence>
<evidence type="ECO:0000256" key="4">
    <source>
        <dbReference type="SAM" id="SignalP"/>
    </source>
</evidence>
<evidence type="ECO:0000256" key="2">
    <source>
        <dbReference type="SAM" id="MobiDB-lite"/>
    </source>
</evidence>
<evidence type="ECO:0000313" key="7">
    <source>
        <dbReference type="Proteomes" id="UP000050331"/>
    </source>
</evidence>
<feature type="coiled-coil region" evidence="1">
    <location>
        <begin position="185"/>
        <end position="232"/>
    </location>
</feature>
<reference evidence="6 7" key="1">
    <citation type="submission" date="2016-01" db="EMBL/GenBank/DDBJ databases">
        <title>Complete genome sequence of strain Lentibacillus amyloliquefaciens LAM0015T isolated from saline sediment.</title>
        <authorList>
            <person name="Wang J.-L."/>
            <person name="He M.-X."/>
        </authorList>
    </citation>
    <scope>NUCLEOTIDE SEQUENCE [LARGE SCALE GENOMIC DNA]</scope>
    <source>
        <strain evidence="6 7">LAM0015</strain>
    </source>
</reference>
<gene>
    <name evidence="6" type="ORF">AOX59_09640</name>
</gene>
<feature type="transmembrane region" description="Helical" evidence="3">
    <location>
        <begin position="271"/>
        <end position="304"/>
    </location>
</feature>
<keyword evidence="3" id="KW-0472">Membrane</keyword>
<dbReference type="InterPro" id="IPR025645">
    <property type="entry name" value="DUF4349"/>
</dbReference>
<sequence>MKKGLLMLMVIGIIMLAAACSNDSENSKQATDKAEQNTEEFAVENNQQSDSAANEQGTASTDGAEGESGSGEGDTVSQANEGSQSDRKIIYTANLRIEVTDYQETVDAIHGEVSDRGGYIVESNMHEGDGERTTTCQVKVRVPQEQFEAFVQKVEDGSNHVMESSTSGRDVTEEYVDLESRLESKQVVEERLQSFMEQAEETEDLLTISDDLATVQQEIEELTGRMNYLENKVDLATVTIHIEENNVSLSGEEDLNTWEKTKDQFMKSVNFLLSAFSGIFVFVAGNLPVLLILALIGTAVFWVIRKRRKKDE</sequence>
<keyword evidence="4" id="KW-0732">Signal</keyword>
<protein>
    <recommendedName>
        <fullName evidence="5">DUF4349 domain-containing protein</fullName>
    </recommendedName>
</protein>
<dbReference type="EMBL" id="CP013862">
    <property type="protein sequence ID" value="ALX50595.1"/>
    <property type="molecule type" value="Genomic_DNA"/>
</dbReference>
<feature type="chain" id="PRO_5038441540" description="DUF4349 domain-containing protein" evidence="4">
    <location>
        <begin position="20"/>
        <end position="312"/>
    </location>
</feature>
<keyword evidence="7" id="KW-1185">Reference proteome</keyword>
<accession>A0A0U4FCM1</accession>
<dbReference type="STRING" id="1472767.AOX59_09640"/>
<dbReference type="PROSITE" id="PS51257">
    <property type="entry name" value="PROKAR_LIPOPROTEIN"/>
    <property type="match status" value="1"/>
</dbReference>
<dbReference type="Proteomes" id="UP000050331">
    <property type="component" value="Chromosome"/>
</dbReference>
<dbReference type="AlphaFoldDB" id="A0A0U4FCM1"/>
<dbReference type="KEGG" id="lao:AOX59_09640"/>
<feature type="region of interest" description="Disordered" evidence="2">
    <location>
        <begin position="26"/>
        <end position="84"/>
    </location>
</feature>
<keyword evidence="1" id="KW-0175">Coiled coil</keyword>
<keyword evidence="3" id="KW-1133">Transmembrane helix</keyword>
<dbReference type="Pfam" id="PF14257">
    <property type="entry name" value="DUF4349"/>
    <property type="match status" value="1"/>
</dbReference>
<feature type="signal peptide" evidence="4">
    <location>
        <begin position="1"/>
        <end position="19"/>
    </location>
</feature>
<name>A0A0U4FCM1_9BACI</name>
<feature type="domain" description="DUF4349" evidence="5">
    <location>
        <begin position="87"/>
        <end position="302"/>
    </location>
</feature>
<evidence type="ECO:0000256" key="1">
    <source>
        <dbReference type="SAM" id="Coils"/>
    </source>
</evidence>
<proteinExistence type="predicted"/>
<evidence type="ECO:0000259" key="5">
    <source>
        <dbReference type="Pfam" id="PF14257"/>
    </source>
</evidence>